<protein>
    <submittedName>
        <fullName evidence="2">Uncharacterized protein</fullName>
    </submittedName>
</protein>
<dbReference type="AlphaFoldDB" id="A0A915DNW4"/>
<sequence length="139" mass="14326">MLELKYSSAEKDQNNIACCYAEMYMTTEYDLSLPTFRFPRGPEFILLNAAFCKMAGGTAGGVAGMPSIIAEIAAGAAEIAAGAAEIAAGAAGMPARAAEIAAGAAGMPFRAAERARKDVEMAATAAAEQITSRVAQMHM</sequence>
<evidence type="ECO:0000313" key="1">
    <source>
        <dbReference type="Proteomes" id="UP000887574"/>
    </source>
</evidence>
<keyword evidence="1" id="KW-1185">Reference proteome</keyword>
<evidence type="ECO:0000313" key="2">
    <source>
        <dbReference type="WBParaSite" id="jg21986"/>
    </source>
</evidence>
<dbReference type="WBParaSite" id="jg21986">
    <property type="protein sequence ID" value="jg21986"/>
    <property type="gene ID" value="jg21986"/>
</dbReference>
<reference evidence="2" key="1">
    <citation type="submission" date="2022-11" db="UniProtKB">
        <authorList>
            <consortium name="WormBaseParasite"/>
        </authorList>
    </citation>
    <scope>IDENTIFICATION</scope>
</reference>
<dbReference type="Proteomes" id="UP000887574">
    <property type="component" value="Unplaced"/>
</dbReference>
<accession>A0A915DNW4</accession>
<proteinExistence type="predicted"/>
<organism evidence="1 2">
    <name type="scientific">Ditylenchus dipsaci</name>
    <dbReference type="NCBI Taxonomy" id="166011"/>
    <lineage>
        <taxon>Eukaryota</taxon>
        <taxon>Metazoa</taxon>
        <taxon>Ecdysozoa</taxon>
        <taxon>Nematoda</taxon>
        <taxon>Chromadorea</taxon>
        <taxon>Rhabditida</taxon>
        <taxon>Tylenchina</taxon>
        <taxon>Tylenchomorpha</taxon>
        <taxon>Sphaerularioidea</taxon>
        <taxon>Anguinidae</taxon>
        <taxon>Anguininae</taxon>
        <taxon>Ditylenchus</taxon>
    </lineage>
</organism>
<name>A0A915DNW4_9BILA</name>